<organism evidence="2 3">
    <name type="scientific">Punica granatum</name>
    <name type="common">Pomegranate</name>
    <dbReference type="NCBI Taxonomy" id="22663"/>
    <lineage>
        <taxon>Eukaryota</taxon>
        <taxon>Viridiplantae</taxon>
        <taxon>Streptophyta</taxon>
        <taxon>Embryophyta</taxon>
        <taxon>Tracheophyta</taxon>
        <taxon>Spermatophyta</taxon>
        <taxon>Magnoliopsida</taxon>
        <taxon>eudicotyledons</taxon>
        <taxon>Gunneridae</taxon>
        <taxon>Pentapetalae</taxon>
        <taxon>rosids</taxon>
        <taxon>malvids</taxon>
        <taxon>Myrtales</taxon>
        <taxon>Lythraceae</taxon>
        <taxon>Punica</taxon>
    </lineage>
</organism>
<evidence type="ECO:0000256" key="1">
    <source>
        <dbReference type="SAM" id="MobiDB-lite"/>
    </source>
</evidence>
<name>A0A2I0JX57_PUNGR</name>
<dbReference type="EMBL" id="PGOL01001148">
    <property type="protein sequence ID" value="PKI60443.1"/>
    <property type="molecule type" value="Genomic_DNA"/>
</dbReference>
<keyword evidence="3" id="KW-1185">Reference proteome</keyword>
<gene>
    <name evidence="2" type="ORF">CRG98_019097</name>
</gene>
<feature type="compositionally biased region" description="Basic and acidic residues" evidence="1">
    <location>
        <begin position="177"/>
        <end position="191"/>
    </location>
</feature>
<feature type="region of interest" description="Disordered" evidence="1">
    <location>
        <begin position="146"/>
        <end position="191"/>
    </location>
</feature>
<comment type="caution">
    <text evidence="2">The sequence shown here is derived from an EMBL/GenBank/DDBJ whole genome shotgun (WGS) entry which is preliminary data.</text>
</comment>
<dbReference type="Proteomes" id="UP000233551">
    <property type="component" value="Unassembled WGS sequence"/>
</dbReference>
<evidence type="ECO:0000313" key="2">
    <source>
        <dbReference type="EMBL" id="PKI60443.1"/>
    </source>
</evidence>
<reference evidence="2 3" key="1">
    <citation type="submission" date="2017-11" db="EMBL/GenBank/DDBJ databases">
        <title>De-novo sequencing of pomegranate (Punica granatum L.) genome.</title>
        <authorList>
            <person name="Akparov Z."/>
            <person name="Amiraslanov A."/>
            <person name="Hajiyeva S."/>
            <person name="Abbasov M."/>
            <person name="Kaur K."/>
            <person name="Hamwieh A."/>
            <person name="Solovyev V."/>
            <person name="Salamov A."/>
            <person name="Braich B."/>
            <person name="Kosarev P."/>
            <person name="Mahmoud A."/>
            <person name="Hajiyev E."/>
            <person name="Babayeva S."/>
            <person name="Izzatullayeva V."/>
            <person name="Mammadov A."/>
            <person name="Mammadov A."/>
            <person name="Sharifova S."/>
            <person name="Ojaghi J."/>
            <person name="Eynullazada K."/>
            <person name="Bayramov B."/>
            <person name="Abdulazimova A."/>
            <person name="Shahmuradov I."/>
        </authorList>
    </citation>
    <scope>NUCLEOTIDE SEQUENCE [LARGE SCALE GENOMIC DNA]</scope>
    <source>
        <strain evidence="3">cv. AG2017</strain>
        <tissue evidence="2">Leaf</tissue>
    </source>
</reference>
<accession>A0A2I0JX57</accession>
<evidence type="ECO:0000313" key="3">
    <source>
        <dbReference type="Proteomes" id="UP000233551"/>
    </source>
</evidence>
<protein>
    <submittedName>
        <fullName evidence="2">Uncharacterized protein</fullName>
    </submittedName>
</protein>
<dbReference type="AlphaFoldDB" id="A0A2I0JX57"/>
<sequence>MPWTTAVRPMSVRYSSMVGVSSVPCMSKTVRLGFQNAMAASRKFQSTCRVASKGISPTNAEIKDSNWRAGRLKDYCWSRVGGWRGAPAECMVLVLRGPYYQKKQAGTSSNPLTIPSGVAKLCAPVFRLVGTRMCAPKCNAAWECPPSQGRATDAREKESPLAILRPEGRGPASVWDTRPRDRVLKDRARSA</sequence>
<proteinExistence type="predicted"/>